<reference evidence="1 2" key="1">
    <citation type="submission" date="2006-02" db="EMBL/GenBank/DDBJ databases">
        <authorList>
            <person name="Amann R."/>
            <person name="Ferriera S."/>
            <person name="Johnson J."/>
            <person name="Kravitz S."/>
            <person name="Halpern A."/>
            <person name="Remington K."/>
            <person name="Beeson K."/>
            <person name="Tran B."/>
            <person name="Rogers Y.-H."/>
            <person name="Friedman R."/>
            <person name="Venter J.C."/>
        </authorList>
    </citation>
    <scope>NUCLEOTIDE SEQUENCE [LARGE SCALE GENOMIC DNA]</scope>
    <source>
        <strain evidence="1 2">DSM 3645</strain>
    </source>
</reference>
<accession>A3ZTL0</accession>
<organism evidence="1 2">
    <name type="scientific">Blastopirellula marina DSM 3645</name>
    <dbReference type="NCBI Taxonomy" id="314230"/>
    <lineage>
        <taxon>Bacteria</taxon>
        <taxon>Pseudomonadati</taxon>
        <taxon>Planctomycetota</taxon>
        <taxon>Planctomycetia</taxon>
        <taxon>Pirellulales</taxon>
        <taxon>Pirellulaceae</taxon>
        <taxon>Blastopirellula</taxon>
    </lineage>
</organism>
<dbReference type="EMBL" id="AANZ01000010">
    <property type="protein sequence ID" value="EAQ80275.1"/>
    <property type="molecule type" value="Genomic_DNA"/>
</dbReference>
<evidence type="ECO:0000313" key="1">
    <source>
        <dbReference type="EMBL" id="EAQ80275.1"/>
    </source>
</evidence>
<name>A3ZTL0_9BACT</name>
<dbReference type="STRING" id="314230.DSM3645_19803"/>
<dbReference type="HOGENOM" id="CLU_2697226_0_0_0"/>
<protein>
    <submittedName>
        <fullName evidence="1">Uncharacterized protein</fullName>
    </submittedName>
</protein>
<proteinExistence type="predicted"/>
<dbReference type="AlphaFoldDB" id="A3ZTL0"/>
<dbReference type="Proteomes" id="UP000004358">
    <property type="component" value="Unassembled WGS sequence"/>
</dbReference>
<evidence type="ECO:0000313" key="2">
    <source>
        <dbReference type="Proteomes" id="UP000004358"/>
    </source>
</evidence>
<gene>
    <name evidence="1" type="ORF">DSM3645_19803</name>
</gene>
<comment type="caution">
    <text evidence="1">The sequence shown here is derived from an EMBL/GenBank/DDBJ whole genome shotgun (WGS) entry which is preliminary data.</text>
</comment>
<sequence>MVESPRVQGKSHRRKLFQRSILNSPRNRHASLLIPAGSQASAVFIKKAAMRKTQGGLVASRHTDARNFKLFVD</sequence>